<protein>
    <submittedName>
        <fullName evidence="1">Uncharacterized protein</fullName>
    </submittedName>
</protein>
<accession>A0ACC0A8H9</accession>
<reference evidence="2" key="1">
    <citation type="journal article" date="2023" name="Nat. Plants">
        <title>Single-cell RNA sequencing provides a high-resolution roadmap for understanding the multicellular compartmentation of specialized metabolism.</title>
        <authorList>
            <person name="Sun S."/>
            <person name="Shen X."/>
            <person name="Li Y."/>
            <person name="Li Y."/>
            <person name="Wang S."/>
            <person name="Li R."/>
            <person name="Zhang H."/>
            <person name="Shen G."/>
            <person name="Guo B."/>
            <person name="Wei J."/>
            <person name="Xu J."/>
            <person name="St-Pierre B."/>
            <person name="Chen S."/>
            <person name="Sun C."/>
        </authorList>
    </citation>
    <scope>NUCLEOTIDE SEQUENCE [LARGE SCALE GENOMIC DNA]</scope>
</reference>
<name>A0ACC0A8H9_CATRO</name>
<gene>
    <name evidence="1" type="ORF">M9H77_26015</name>
</gene>
<evidence type="ECO:0000313" key="1">
    <source>
        <dbReference type="EMBL" id="KAI5657222.1"/>
    </source>
</evidence>
<dbReference type="Proteomes" id="UP001060085">
    <property type="component" value="Linkage Group LG06"/>
</dbReference>
<comment type="caution">
    <text evidence="1">The sequence shown here is derived from an EMBL/GenBank/DDBJ whole genome shotgun (WGS) entry which is preliminary data.</text>
</comment>
<evidence type="ECO:0000313" key="2">
    <source>
        <dbReference type="Proteomes" id="UP001060085"/>
    </source>
</evidence>
<proteinExistence type="predicted"/>
<organism evidence="1 2">
    <name type="scientific">Catharanthus roseus</name>
    <name type="common">Madagascar periwinkle</name>
    <name type="synonym">Vinca rosea</name>
    <dbReference type="NCBI Taxonomy" id="4058"/>
    <lineage>
        <taxon>Eukaryota</taxon>
        <taxon>Viridiplantae</taxon>
        <taxon>Streptophyta</taxon>
        <taxon>Embryophyta</taxon>
        <taxon>Tracheophyta</taxon>
        <taxon>Spermatophyta</taxon>
        <taxon>Magnoliopsida</taxon>
        <taxon>eudicotyledons</taxon>
        <taxon>Gunneridae</taxon>
        <taxon>Pentapetalae</taxon>
        <taxon>asterids</taxon>
        <taxon>lamiids</taxon>
        <taxon>Gentianales</taxon>
        <taxon>Apocynaceae</taxon>
        <taxon>Rauvolfioideae</taxon>
        <taxon>Vinceae</taxon>
        <taxon>Catharanthinae</taxon>
        <taxon>Catharanthus</taxon>
    </lineage>
</organism>
<sequence length="242" mass="27117">MATPWENVEENNNDGESNRPACAACKHQRKKCKKGCPFSSHFPANKHREFAAVHHVFGLSNVSKMITGVDSEKQGKLVKSLIWEAMIWMNNEHKEHGPLGVYELLQHHSNRLEEENKRLKEQLQQLIVQQSQQIVPSSPAAGILQSCNSTVNNNYPLLRFNQRAAAQQPHQGLFLRPDHQQIMGDHSRIFPAWVPPPPPPPPGQEALICDVNMMPSNSSSSSSAAAADLKTLEGRSFQFGRY</sequence>
<keyword evidence="2" id="KW-1185">Reference proteome</keyword>
<dbReference type="EMBL" id="CM044706">
    <property type="protein sequence ID" value="KAI5657222.1"/>
    <property type="molecule type" value="Genomic_DNA"/>
</dbReference>